<feature type="domain" description="HTH cro/C1-type" evidence="2">
    <location>
        <begin position="26"/>
        <end position="66"/>
    </location>
</feature>
<dbReference type="Proteomes" id="UP001597391">
    <property type="component" value="Unassembled WGS sequence"/>
</dbReference>
<evidence type="ECO:0000259" key="2">
    <source>
        <dbReference type="PROSITE" id="PS50943"/>
    </source>
</evidence>
<reference evidence="4" key="1">
    <citation type="journal article" date="2019" name="Int. J. Syst. Evol. Microbiol.">
        <title>The Global Catalogue of Microorganisms (GCM) 10K type strain sequencing project: providing services to taxonomists for standard genome sequencing and annotation.</title>
        <authorList>
            <consortium name="The Broad Institute Genomics Platform"/>
            <consortium name="The Broad Institute Genome Sequencing Center for Infectious Disease"/>
            <person name="Wu L."/>
            <person name="Ma J."/>
        </authorList>
    </citation>
    <scope>NUCLEOTIDE SEQUENCE [LARGE SCALE GENOMIC DNA]</scope>
    <source>
        <strain evidence="4">KCTC 33576</strain>
    </source>
</reference>
<keyword evidence="4" id="KW-1185">Reference proteome</keyword>
<dbReference type="Pfam" id="PF01381">
    <property type="entry name" value="HTH_3"/>
    <property type="match status" value="1"/>
</dbReference>
<feature type="region of interest" description="Disordered" evidence="1">
    <location>
        <begin position="164"/>
        <end position="199"/>
    </location>
</feature>
<accession>A0ABW5XA92</accession>
<dbReference type="EMBL" id="JBHUOP010000001">
    <property type="protein sequence ID" value="MFD2839361.1"/>
    <property type="molecule type" value="Genomic_DNA"/>
</dbReference>
<dbReference type="SUPFAM" id="SSF47413">
    <property type="entry name" value="lambda repressor-like DNA-binding domains"/>
    <property type="match status" value="1"/>
</dbReference>
<evidence type="ECO:0000256" key="1">
    <source>
        <dbReference type="SAM" id="MobiDB-lite"/>
    </source>
</evidence>
<dbReference type="InterPro" id="IPR001387">
    <property type="entry name" value="Cro/C1-type_HTH"/>
</dbReference>
<name>A0ABW5XA92_9MICO</name>
<dbReference type="PROSITE" id="PS50943">
    <property type="entry name" value="HTH_CROC1"/>
    <property type="match status" value="1"/>
</dbReference>
<evidence type="ECO:0000313" key="4">
    <source>
        <dbReference type="Proteomes" id="UP001597391"/>
    </source>
</evidence>
<protein>
    <submittedName>
        <fullName evidence="3">Helix-turn-helix domain-containing protein</fullName>
    </submittedName>
</protein>
<dbReference type="RefSeq" id="WP_377464819.1">
    <property type="nucleotide sequence ID" value="NZ_JBHUOP010000001.1"/>
</dbReference>
<comment type="caution">
    <text evidence="3">The sequence shown here is derived from an EMBL/GenBank/DDBJ whole genome shotgun (WGS) entry which is preliminary data.</text>
</comment>
<gene>
    <name evidence="3" type="ORF">ACFSYH_02085</name>
</gene>
<dbReference type="InterPro" id="IPR010982">
    <property type="entry name" value="Lambda_DNA-bd_dom_sf"/>
</dbReference>
<dbReference type="Gene3D" id="1.10.260.40">
    <property type="entry name" value="lambda repressor-like DNA-binding domains"/>
    <property type="match status" value="1"/>
</dbReference>
<evidence type="ECO:0000313" key="3">
    <source>
        <dbReference type="EMBL" id="MFD2839361.1"/>
    </source>
</evidence>
<organism evidence="3 4">
    <name type="scientific">Populibacterium corticicola</name>
    <dbReference type="NCBI Taxonomy" id="1812826"/>
    <lineage>
        <taxon>Bacteria</taxon>
        <taxon>Bacillati</taxon>
        <taxon>Actinomycetota</taxon>
        <taxon>Actinomycetes</taxon>
        <taxon>Micrococcales</taxon>
        <taxon>Jonesiaceae</taxon>
        <taxon>Populibacterium</taxon>
    </lineage>
</organism>
<dbReference type="CDD" id="cd00093">
    <property type="entry name" value="HTH_XRE"/>
    <property type="match status" value="1"/>
</dbReference>
<dbReference type="SMART" id="SM00530">
    <property type="entry name" value="HTH_XRE"/>
    <property type="match status" value="1"/>
</dbReference>
<sequence length="199" mass="22365">MNVYTEDDWKRLGQEIVRRRIACGYLTAKDLAEAVGVTPRVIGDLENGRRTNYGPATLVNLEKALGWGSQSLYALLGGGQATLVEQQKMVKSSRLQEESERDARAQLEVSSESTEQLVSGIQLRVNELRKRVETADALLAEKTTDQRAETLMPGFEAADIEFEQPEDEHYGSQDEYDLVADDADGWSHEDEDEQREMEP</sequence>
<feature type="compositionally biased region" description="Acidic residues" evidence="1">
    <location>
        <begin position="174"/>
        <end position="199"/>
    </location>
</feature>
<proteinExistence type="predicted"/>